<keyword evidence="3" id="KW-1133">Transmembrane helix</keyword>
<keyword evidence="3" id="KW-0472">Membrane</keyword>
<evidence type="ECO:0000313" key="5">
    <source>
        <dbReference type="Proteomes" id="UP000280444"/>
    </source>
</evidence>
<reference evidence="4 5" key="1">
    <citation type="submission" date="2018-11" db="EMBL/GenBank/DDBJ databases">
        <title>Genomes From Bacteria Associated with the Canine Oral Cavity: a Test Case for Automated Genome-Based Taxonomic Assignment.</title>
        <authorList>
            <person name="Coil D.A."/>
            <person name="Jospin G."/>
            <person name="Darling A.E."/>
            <person name="Wallis C."/>
            <person name="Davis I.J."/>
            <person name="Harris S."/>
            <person name="Eisen J.A."/>
            <person name="Holcombe L.J."/>
            <person name="O'Flynn C."/>
        </authorList>
    </citation>
    <scope>NUCLEOTIDE SEQUENCE [LARGE SCALE GENOMIC DNA]</scope>
    <source>
        <strain evidence="4 5">OH770</strain>
    </source>
</reference>
<organism evidence="4 5">
    <name type="scientific">Schaalia canis</name>
    <dbReference type="NCBI Taxonomy" id="100469"/>
    <lineage>
        <taxon>Bacteria</taxon>
        <taxon>Bacillati</taxon>
        <taxon>Actinomycetota</taxon>
        <taxon>Actinomycetes</taxon>
        <taxon>Actinomycetales</taxon>
        <taxon>Actinomycetaceae</taxon>
        <taxon>Schaalia</taxon>
    </lineage>
</organism>
<dbReference type="SUPFAM" id="SSF63817">
    <property type="entry name" value="Sortase"/>
    <property type="match status" value="1"/>
</dbReference>
<protein>
    <submittedName>
        <fullName evidence="4">Class E sortase</fullName>
    </submittedName>
</protein>
<dbReference type="AlphaFoldDB" id="A0A3P1SER6"/>
<accession>A0A3P1SER6</accession>
<dbReference type="Pfam" id="PF04203">
    <property type="entry name" value="Sortase"/>
    <property type="match status" value="1"/>
</dbReference>
<name>A0A3P1SER6_9ACTO</name>
<dbReference type="Proteomes" id="UP000280444">
    <property type="component" value="Unassembled WGS sequence"/>
</dbReference>
<gene>
    <name evidence="4" type="ORF">EII11_05960</name>
</gene>
<dbReference type="InterPro" id="IPR042003">
    <property type="entry name" value="Sortase_E"/>
</dbReference>
<sequence length="256" mass="28719">MAEHVRRRPPLSPAARVFYGTIGVIGELLITAAVVVALFAFWQLYYTSYKVEGPRQERIAEFATKHKPAVTNEGERRTDDPPPVATPALGETYGLIHFPTWDWMRTPLTQGTAQLDLDNGNAGHYADSAQPGEIGNFSVAGHRRTSGENFRWIDRLKDGDKVIVEVADTYYVYSMKRAQIVGAEEEGNERVIAPVIDDPTFSLVPSERWMTMTSCHPEWSNYERYIAHLQFEYWTPKSTGVPAELVAAPYNKPAAS</sequence>
<dbReference type="GO" id="GO:0016787">
    <property type="term" value="F:hydrolase activity"/>
    <property type="evidence" value="ECO:0007669"/>
    <property type="project" value="UniProtKB-KW"/>
</dbReference>
<dbReference type="NCBIfam" id="TIGR01076">
    <property type="entry name" value="sortase_fam"/>
    <property type="match status" value="1"/>
</dbReference>
<dbReference type="EMBL" id="RQZF01000004">
    <property type="protein sequence ID" value="RRC95410.1"/>
    <property type="molecule type" value="Genomic_DNA"/>
</dbReference>
<dbReference type="CDD" id="cd05830">
    <property type="entry name" value="Sortase_E"/>
    <property type="match status" value="1"/>
</dbReference>
<feature type="active site" description="Proton donor/acceptor" evidence="2">
    <location>
        <position position="142"/>
    </location>
</feature>
<dbReference type="InterPro" id="IPR005754">
    <property type="entry name" value="Sortase"/>
</dbReference>
<feature type="active site" description="Acyl-thioester intermediate" evidence="2">
    <location>
        <position position="215"/>
    </location>
</feature>
<evidence type="ECO:0000313" key="4">
    <source>
        <dbReference type="EMBL" id="RRC95410.1"/>
    </source>
</evidence>
<dbReference type="InterPro" id="IPR053465">
    <property type="entry name" value="Sortase_Class_E"/>
</dbReference>
<keyword evidence="5" id="KW-1185">Reference proteome</keyword>
<feature type="transmembrane region" description="Helical" evidence="3">
    <location>
        <begin position="17"/>
        <end position="42"/>
    </location>
</feature>
<proteinExistence type="predicted"/>
<evidence type="ECO:0000256" key="2">
    <source>
        <dbReference type="PIRSR" id="PIRSR605754-1"/>
    </source>
</evidence>
<dbReference type="OrthoDB" id="5242879at2"/>
<comment type="caution">
    <text evidence="4">The sequence shown here is derived from an EMBL/GenBank/DDBJ whole genome shotgun (WGS) entry which is preliminary data.</text>
</comment>
<keyword evidence="1" id="KW-0378">Hydrolase</keyword>
<evidence type="ECO:0000256" key="3">
    <source>
        <dbReference type="SAM" id="Phobius"/>
    </source>
</evidence>
<evidence type="ECO:0000256" key="1">
    <source>
        <dbReference type="ARBA" id="ARBA00022801"/>
    </source>
</evidence>
<dbReference type="NCBIfam" id="NF033747">
    <property type="entry name" value="class_E_sortase"/>
    <property type="match status" value="1"/>
</dbReference>
<dbReference type="InterPro" id="IPR023365">
    <property type="entry name" value="Sortase_dom-sf"/>
</dbReference>
<keyword evidence="3" id="KW-0812">Transmembrane</keyword>
<dbReference type="RefSeq" id="WP_124870054.1">
    <property type="nucleotide sequence ID" value="NZ_RQZF01000004.1"/>
</dbReference>
<dbReference type="Gene3D" id="2.40.260.10">
    <property type="entry name" value="Sortase"/>
    <property type="match status" value="1"/>
</dbReference>